<dbReference type="RefSeq" id="WP_264777670.1">
    <property type="nucleotide sequence ID" value="NZ_AP026561.1"/>
</dbReference>
<geneLocation type="plasmid" evidence="2 3">
    <name>pDAETH-1</name>
</geneLocation>
<keyword evidence="3" id="KW-1185">Reference proteome</keyword>
<protein>
    <recommendedName>
        <fullName evidence="4">Nuclear transport factor 2 family protein</fullName>
    </recommendedName>
</protein>
<evidence type="ECO:0000313" key="3">
    <source>
        <dbReference type="Proteomes" id="UP001064971"/>
    </source>
</evidence>
<evidence type="ECO:0000313" key="2">
    <source>
        <dbReference type="EMBL" id="BDP43827.1"/>
    </source>
</evidence>
<dbReference type="Gene3D" id="3.10.450.50">
    <property type="match status" value="1"/>
</dbReference>
<evidence type="ECO:0008006" key="4">
    <source>
        <dbReference type="Google" id="ProtNLM"/>
    </source>
</evidence>
<organism evidence="2 3">
    <name type="scientific">Deinococcus aetherius</name>
    <dbReference type="NCBI Taxonomy" id="200252"/>
    <lineage>
        <taxon>Bacteria</taxon>
        <taxon>Thermotogati</taxon>
        <taxon>Deinococcota</taxon>
        <taxon>Deinococci</taxon>
        <taxon>Deinococcales</taxon>
        <taxon>Deinococcaceae</taxon>
        <taxon>Deinococcus</taxon>
    </lineage>
</organism>
<keyword evidence="1" id="KW-0732">Signal</keyword>
<dbReference type="Proteomes" id="UP001064971">
    <property type="component" value="Plasmid pDAETH-1"/>
</dbReference>
<evidence type="ECO:0000256" key="1">
    <source>
        <dbReference type="SAM" id="SignalP"/>
    </source>
</evidence>
<sequence length="132" mass="14292">MKKPLAITLAALLAPTAFGQPAPSSARVSVPAPVQCYVNAVNRNNLNALVSCFASGGVVIDVSRQIRGQEAIRTWARNEVMGGTLRVLSATPRPNGVRLLVHWAPRGSQGWRAAYTFTYWNGKLTRADLQYA</sequence>
<proteinExistence type="predicted"/>
<dbReference type="EMBL" id="AP026561">
    <property type="protein sequence ID" value="BDP43827.1"/>
    <property type="molecule type" value="Genomic_DNA"/>
</dbReference>
<accession>A0ABN6RKG4</accession>
<dbReference type="InterPro" id="IPR032710">
    <property type="entry name" value="NTF2-like_dom_sf"/>
</dbReference>
<name>A0ABN6RKG4_9DEIO</name>
<dbReference type="SUPFAM" id="SSF54427">
    <property type="entry name" value="NTF2-like"/>
    <property type="match status" value="1"/>
</dbReference>
<reference evidence="2" key="1">
    <citation type="submission" date="2022-07" db="EMBL/GenBank/DDBJ databases">
        <title>Complete Genome Sequence of the Radioresistant Bacterium Deinococcus aetherius ST0316, Isolated from the Air Dust collected in Lower Stratosphere above Japan.</title>
        <authorList>
            <person name="Satoh K."/>
            <person name="Hagiwara K."/>
            <person name="Katsumata K."/>
            <person name="Kubo A."/>
            <person name="Yokobori S."/>
            <person name="Yamagishi A."/>
            <person name="Oono Y."/>
            <person name="Narumi I."/>
        </authorList>
    </citation>
    <scope>NUCLEOTIDE SEQUENCE</scope>
    <source>
        <strain evidence="2">ST0316</strain>
        <plasmid evidence="2">pDAETH-1</plasmid>
    </source>
</reference>
<feature type="chain" id="PRO_5046494333" description="Nuclear transport factor 2 family protein" evidence="1">
    <location>
        <begin position="20"/>
        <end position="132"/>
    </location>
</feature>
<feature type="signal peptide" evidence="1">
    <location>
        <begin position="1"/>
        <end position="19"/>
    </location>
</feature>
<gene>
    <name evidence="2" type="ORF">DAETH_37960</name>
</gene>
<keyword evidence="2" id="KW-0614">Plasmid</keyword>